<evidence type="ECO:0000313" key="1">
    <source>
        <dbReference type="EMBL" id="ANC32417.1"/>
    </source>
</evidence>
<dbReference type="RefSeq" id="WP_068203578.1">
    <property type="nucleotide sequence ID" value="NZ_CP014209.1"/>
</dbReference>
<dbReference type="Gene3D" id="3.40.30.10">
    <property type="entry name" value="Glutaredoxin"/>
    <property type="match status" value="1"/>
</dbReference>
<dbReference type="AlphaFoldDB" id="A0A161IFV6"/>
<accession>A0A161IFV6</accession>
<protein>
    <recommendedName>
        <fullName evidence="3">DSBA-like thioredoxin domain protein</fullName>
    </recommendedName>
</protein>
<gene>
    <name evidence="1" type="ORF">I598_2899</name>
</gene>
<sequence length="206" mass="22497">MTSTETTTPVVDVYVDPFCPFAWVTSRWALEVAEHRDVALTFKLMSLYLLNQDKDIPDGYRTMLDSSRGPGRVAAAVQTEHGPEAFSRYYTAWGTRWHDAGVKDVDVVVAESLAEAGLPAELAQAATSDKYDAALEQSHHAGMDPVGDEVGTPTFHVDGVAFFGPVLTRVPRGQEAVGIFDAAVTLAAYPHFFELKRTRTESPVHA</sequence>
<dbReference type="SUPFAM" id="SSF52833">
    <property type="entry name" value="Thioredoxin-like"/>
    <property type="match status" value="1"/>
</dbReference>
<organism evidence="1 2">
    <name type="scientific">Isoptericola dokdonensis DS-3</name>
    <dbReference type="NCBI Taxonomy" id="1300344"/>
    <lineage>
        <taxon>Bacteria</taxon>
        <taxon>Bacillati</taxon>
        <taxon>Actinomycetota</taxon>
        <taxon>Actinomycetes</taxon>
        <taxon>Micrococcales</taxon>
        <taxon>Promicromonosporaceae</taxon>
        <taxon>Isoptericola</taxon>
    </lineage>
</organism>
<dbReference type="OrthoDB" id="4125991at2"/>
<dbReference type="EMBL" id="CP014209">
    <property type="protein sequence ID" value="ANC32417.1"/>
    <property type="molecule type" value="Genomic_DNA"/>
</dbReference>
<dbReference type="Pfam" id="PF22234">
    <property type="entry name" value="Rv2466c-like"/>
    <property type="match status" value="1"/>
</dbReference>
<keyword evidence="2" id="KW-1185">Reference proteome</keyword>
<evidence type="ECO:0000313" key="2">
    <source>
        <dbReference type="Proteomes" id="UP000076794"/>
    </source>
</evidence>
<dbReference type="InterPro" id="IPR053977">
    <property type="entry name" value="Rv2466c-like"/>
</dbReference>
<dbReference type="Proteomes" id="UP000076794">
    <property type="component" value="Chromosome"/>
</dbReference>
<evidence type="ECO:0008006" key="3">
    <source>
        <dbReference type="Google" id="ProtNLM"/>
    </source>
</evidence>
<reference evidence="1 2" key="1">
    <citation type="submission" date="2016-01" db="EMBL/GenBank/DDBJ databases">
        <title>Complete genome sequence of a soil Actinobacterium, Isoptericola dokdonensis DS-3.</title>
        <authorList>
            <person name="Kwon S.-K."/>
            <person name="Kim J.F."/>
        </authorList>
    </citation>
    <scope>NUCLEOTIDE SEQUENCE [LARGE SCALE GENOMIC DNA]</scope>
    <source>
        <strain evidence="1 2">DS-3</strain>
    </source>
</reference>
<proteinExistence type="predicted"/>
<dbReference type="PATRIC" id="fig|1300344.3.peg.2918"/>
<dbReference type="InterPro" id="IPR036249">
    <property type="entry name" value="Thioredoxin-like_sf"/>
</dbReference>
<name>A0A161IFV6_9MICO</name>
<dbReference type="KEGG" id="ido:I598_2899"/>
<dbReference type="STRING" id="1300344.I598_2899"/>